<organism evidence="7 8">
    <name type="scientific">Desulfobotulus mexicanus</name>
    <dbReference type="NCBI Taxonomy" id="2586642"/>
    <lineage>
        <taxon>Bacteria</taxon>
        <taxon>Pseudomonadati</taxon>
        <taxon>Thermodesulfobacteriota</taxon>
        <taxon>Desulfobacteria</taxon>
        <taxon>Desulfobacterales</taxon>
        <taxon>Desulfobacteraceae</taxon>
        <taxon>Desulfobotulus</taxon>
    </lineage>
</organism>
<dbReference type="PROSITE" id="PS00138">
    <property type="entry name" value="SUBTILASE_SER"/>
    <property type="match status" value="1"/>
</dbReference>
<dbReference type="PROSITE" id="PS50093">
    <property type="entry name" value="PKD"/>
    <property type="match status" value="1"/>
</dbReference>
<keyword evidence="8" id="KW-1185">Reference proteome</keyword>
<dbReference type="SUPFAM" id="SSF49299">
    <property type="entry name" value="PKD domain"/>
    <property type="match status" value="1"/>
</dbReference>
<proteinExistence type="inferred from homology"/>
<dbReference type="EMBL" id="VDMB01000009">
    <property type="protein sequence ID" value="TYT74692.1"/>
    <property type="molecule type" value="Genomic_DNA"/>
</dbReference>
<comment type="caution">
    <text evidence="7">The sequence shown here is derived from an EMBL/GenBank/DDBJ whole genome shotgun (WGS) entry which is preliminary data.</text>
</comment>
<dbReference type="InterPro" id="IPR045051">
    <property type="entry name" value="SBT"/>
</dbReference>
<keyword evidence="1 5" id="KW-0645">Protease</keyword>
<dbReference type="PANTHER" id="PTHR10795">
    <property type="entry name" value="PROPROTEIN CONVERTASE SUBTILISIN/KEXIN"/>
    <property type="match status" value="1"/>
</dbReference>
<dbReference type="Gene3D" id="3.40.50.200">
    <property type="entry name" value="Peptidase S8/S53 domain"/>
    <property type="match status" value="1"/>
</dbReference>
<evidence type="ECO:0000256" key="4">
    <source>
        <dbReference type="PIRSR" id="PIRSR615500-1"/>
    </source>
</evidence>
<evidence type="ECO:0000313" key="7">
    <source>
        <dbReference type="EMBL" id="TYT74692.1"/>
    </source>
</evidence>
<dbReference type="OrthoDB" id="5506679at2"/>
<dbReference type="Gene3D" id="3.50.30.30">
    <property type="match status" value="1"/>
</dbReference>
<feature type="active site" description="Charge relay system" evidence="4 5">
    <location>
        <position position="263"/>
    </location>
</feature>
<name>A0A5Q4VEJ0_9BACT</name>
<dbReference type="Proteomes" id="UP000321899">
    <property type="component" value="Unassembled WGS sequence"/>
</dbReference>
<dbReference type="InterPro" id="IPR036852">
    <property type="entry name" value="Peptidase_S8/S53_dom_sf"/>
</dbReference>
<keyword evidence="3 5" id="KW-0720">Serine protease</keyword>
<dbReference type="Pfam" id="PF02225">
    <property type="entry name" value="PA"/>
    <property type="match status" value="1"/>
</dbReference>
<dbReference type="SUPFAM" id="SSF52025">
    <property type="entry name" value="PA domain"/>
    <property type="match status" value="1"/>
</dbReference>
<dbReference type="InterPro" id="IPR035986">
    <property type="entry name" value="PKD_dom_sf"/>
</dbReference>
<reference evidence="7 8" key="1">
    <citation type="submission" date="2019-06" db="EMBL/GenBank/DDBJ databases">
        <title>Desulfobotulus mexicanus sp. nov., a novel sulfate-reducing bacterium isolated from the sediment of an alkaline crater lake in Mexico.</title>
        <authorList>
            <person name="Hirschler-Rea A."/>
        </authorList>
    </citation>
    <scope>NUCLEOTIDE SEQUENCE [LARGE SCALE GENOMIC DNA]</scope>
    <source>
        <strain evidence="7 8">PAR22N</strain>
    </source>
</reference>
<evidence type="ECO:0000256" key="1">
    <source>
        <dbReference type="ARBA" id="ARBA00022670"/>
    </source>
</evidence>
<dbReference type="InterPro" id="IPR015500">
    <property type="entry name" value="Peptidase_S8_subtilisin-rel"/>
</dbReference>
<dbReference type="PRINTS" id="PR00723">
    <property type="entry name" value="SUBTILISIN"/>
</dbReference>
<dbReference type="GO" id="GO:0006508">
    <property type="term" value="P:proteolysis"/>
    <property type="evidence" value="ECO:0007669"/>
    <property type="project" value="UniProtKB-KW"/>
</dbReference>
<dbReference type="AlphaFoldDB" id="A0A5Q4VEJ0"/>
<sequence length="1140" mass="124339">MANRNIKKWRPDMQGKMEMKNCLRILVVLMLCVCFLFPSIVWAESKRLIVELEDAPLARWGSQNPGLMSKGRLNFEQAETRNYLSAIEARQDKVLSSMRRTVSGLRMATFRDEENRMREHRYSVLFNGFTVESNGEDADSLMERLKKVPGVKAVYPVRTYELSMYKSLDLINAPALWEDPLIGGRLKAGKGIRVASMDTGVHRDAPMFDPTGFSYPADYPDGGLGLKANNNGKIIASRVYYRPGDPPAAGDMDPWPGPEGDSHGVHTAGTAVGNPVQADVLGDSFKISGVAPGAWVMSYKVFYQSMEGLSTFENPEGIAALEDMVKDGADVVNCSWGDGPFSTGGDYDPLDTALLNAWRAGLFVVMSAGNSGPYKGTTDHPSEEYISVAASTTGGSIAGGSLSIAGPSPVPEEYLKLEAGISDYGNVPSLGSSSRYFFKTAASVAPDNVNACEPFEGRPFEGLATVVKRGGCNFDDKVLNAYRAGADFVVIYNNKGDDIFDLSCYMEDCDEIAAFAVFTGESHGKSLERWYDLHNEQSELIFNFTPFQLGNSPDEVADFSSRGPGVGYTLKPDIMAPGVNILSQGYGPLAAGEEKHLGFGQNSGTSMAAPHIAGAAAVLKQRHPLWSNKDIKSSLMSTAKFMDIYTHDGNPAQPLDMGAGRVDLTKALDPGVILDPPSLGFGIVENKGEKTLSLSLRSILPEEKTYHVSTIYTGDGFDAIRPLDDFHVEPLSVTLPAFGRASINVRFKGQGYVGDHQGYVLLESDTHRVHFPVWARVQEARGSGKKVLLLDMDGSSFDENFEDYRGYYINALNALEKTYDVLDINPDSENMQLPEAAILAAYEAVMLFSGDNNKETLVGGDLDRLMEYVNDGGFVISMGQNMFSSVLNDSSSLYSRFKVTVISESITEGNLPDLPVIASENVPPAFRGIFLDLKDGGDGAANQRNMDEFSEGILRYPGRTSAGNGYLMQVSKDMLTLEKPAVIHPGILVASALGLEGINNDTGAMSREIFLRGIFNWAFDTRDITIKDISADYENHMEMSRFEVEYSSDTEGVEPVSFRWDMGDESDFQGPYESPMIGFVYEKCGPYTLRAEVVNSFGNHTIGSLDVNITRCLDKEEQPVPKPSSGSSSGCFIRELVSGF</sequence>
<comment type="similarity">
    <text evidence="5">Belongs to the peptidase S8 family.</text>
</comment>
<dbReference type="CDD" id="cd00146">
    <property type="entry name" value="PKD"/>
    <property type="match status" value="1"/>
</dbReference>
<evidence type="ECO:0000256" key="3">
    <source>
        <dbReference type="ARBA" id="ARBA00022825"/>
    </source>
</evidence>
<feature type="domain" description="PKD" evidence="6">
    <location>
        <begin position="1054"/>
        <end position="1110"/>
    </location>
</feature>
<dbReference type="PROSITE" id="PS51892">
    <property type="entry name" value="SUBTILASE"/>
    <property type="match status" value="1"/>
</dbReference>
<feature type="active site" description="Charge relay system" evidence="4 5">
    <location>
        <position position="198"/>
    </location>
</feature>
<feature type="active site" description="Charge relay system" evidence="4 5">
    <location>
        <position position="606"/>
    </location>
</feature>
<evidence type="ECO:0000256" key="2">
    <source>
        <dbReference type="ARBA" id="ARBA00022801"/>
    </source>
</evidence>
<dbReference type="SUPFAM" id="SSF52743">
    <property type="entry name" value="Subtilisin-like"/>
    <property type="match status" value="1"/>
</dbReference>
<dbReference type="InterPro" id="IPR000601">
    <property type="entry name" value="PKD_dom"/>
</dbReference>
<gene>
    <name evidence="7" type="ORF">FIM25_08890</name>
</gene>
<accession>A0A5Q4VEJ0</accession>
<dbReference type="Pfam" id="PF00082">
    <property type="entry name" value="Peptidase_S8"/>
    <property type="match status" value="1"/>
</dbReference>
<dbReference type="InterPro" id="IPR046450">
    <property type="entry name" value="PA_dom_sf"/>
</dbReference>
<dbReference type="InterPro" id="IPR000209">
    <property type="entry name" value="Peptidase_S8/S53_dom"/>
</dbReference>
<protein>
    <submittedName>
        <fullName evidence="7">S8 family serine peptidase</fullName>
    </submittedName>
</protein>
<keyword evidence="2 5" id="KW-0378">Hydrolase</keyword>
<evidence type="ECO:0000313" key="8">
    <source>
        <dbReference type="Proteomes" id="UP000321899"/>
    </source>
</evidence>
<dbReference type="GO" id="GO:0004252">
    <property type="term" value="F:serine-type endopeptidase activity"/>
    <property type="evidence" value="ECO:0007669"/>
    <property type="project" value="UniProtKB-UniRule"/>
</dbReference>
<evidence type="ECO:0000256" key="5">
    <source>
        <dbReference type="PROSITE-ProRule" id="PRU01240"/>
    </source>
</evidence>
<evidence type="ECO:0000259" key="6">
    <source>
        <dbReference type="PROSITE" id="PS50093"/>
    </source>
</evidence>
<dbReference type="InterPro" id="IPR003137">
    <property type="entry name" value="PA_domain"/>
</dbReference>
<dbReference type="InterPro" id="IPR023828">
    <property type="entry name" value="Peptidase_S8_Ser-AS"/>
</dbReference>